<name>A0ABX0J720_9BACL</name>
<dbReference type="SMART" id="SM00448">
    <property type="entry name" value="REC"/>
    <property type="match status" value="1"/>
</dbReference>
<dbReference type="CDD" id="cd17536">
    <property type="entry name" value="REC_YesN-like"/>
    <property type="match status" value="1"/>
</dbReference>
<evidence type="ECO:0000256" key="4">
    <source>
        <dbReference type="PROSITE-ProRule" id="PRU00169"/>
    </source>
</evidence>
<dbReference type="Pfam" id="PF12833">
    <property type="entry name" value="HTH_18"/>
    <property type="match status" value="1"/>
</dbReference>
<reference evidence="7" key="1">
    <citation type="submission" date="2020-03" db="EMBL/GenBank/DDBJ databases">
        <title>Draft sequencing of Paenibacilllus sp. S3N08.</title>
        <authorList>
            <person name="Kim D.-U."/>
        </authorList>
    </citation>
    <scope>NUCLEOTIDE SEQUENCE</scope>
    <source>
        <strain evidence="7">S3N08</strain>
    </source>
</reference>
<evidence type="ECO:0000256" key="2">
    <source>
        <dbReference type="ARBA" id="ARBA00023125"/>
    </source>
</evidence>
<dbReference type="InterPro" id="IPR009057">
    <property type="entry name" value="Homeodomain-like_sf"/>
</dbReference>
<dbReference type="Gene3D" id="3.40.50.2300">
    <property type="match status" value="1"/>
</dbReference>
<keyword evidence="4" id="KW-0597">Phosphoprotein</keyword>
<evidence type="ECO:0000259" key="6">
    <source>
        <dbReference type="PROSITE" id="PS50110"/>
    </source>
</evidence>
<keyword evidence="2" id="KW-0238">DNA-binding</keyword>
<feature type="domain" description="HTH araC/xylS-type" evidence="5">
    <location>
        <begin position="262"/>
        <end position="360"/>
    </location>
</feature>
<dbReference type="Gene3D" id="1.10.10.60">
    <property type="entry name" value="Homeodomain-like"/>
    <property type="match status" value="2"/>
</dbReference>
<protein>
    <submittedName>
        <fullName evidence="7">Response regulator</fullName>
    </submittedName>
</protein>
<evidence type="ECO:0000259" key="5">
    <source>
        <dbReference type="PROSITE" id="PS01124"/>
    </source>
</evidence>
<dbReference type="Pfam" id="PF00072">
    <property type="entry name" value="Response_reg"/>
    <property type="match status" value="1"/>
</dbReference>
<feature type="modified residue" description="4-aspartylphosphate" evidence="4">
    <location>
        <position position="56"/>
    </location>
</feature>
<feature type="domain" description="Response regulatory" evidence="6">
    <location>
        <begin position="3"/>
        <end position="121"/>
    </location>
</feature>
<dbReference type="PANTHER" id="PTHR43280">
    <property type="entry name" value="ARAC-FAMILY TRANSCRIPTIONAL REGULATOR"/>
    <property type="match status" value="1"/>
</dbReference>
<dbReference type="PROSITE" id="PS00041">
    <property type="entry name" value="HTH_ARAC_FAMILY_1"/>
    <property type="match status" value="1"/>
</dbReference>
<dbReference type="InterPro" id="IPR011006">
    <property type="entry name" value="CheY-like_superfamily"/>
</dbReference>
<dbReference type="SMART" id="SM00342">
    <property type="entry name" value="HTH_ARAC"/>
    <property type="match status" value="1"/>
</dbReference>
<evidence type="ECO:0000256" key="1">
    <source>
        <dbReference type="ARBA" id="ARBA00023015"/>
    </source>
</evidence>
<evidence type="ECO:0000313" key="8">
    <source>
        <dbReference type="Proteomes" id="UP001165962"/>
    </source>
</evidence>
<comment type="caution">
    <text evidence="7">The sequence shown here is derived from an EMBL/GenBank/DDBJ whole genome shotgun (WGS) entry which is preliminary data.</text>
</comment>
<dbReference type="InterPro" id="IPR018062">
    <property type="entry name" value="HTH_AraC-typ_CS"/>
</dbReference>
<dbReference type="Proteomes" id="UP001165962">
    <property type="component" value="Unassembled WGS sequence"/>
</dbReference>
<dbReference type="InterPro" id="IPR020449">
    <property type="entry name" value="Tscrpt_reg_AraC-type_HTH"/>
</dbReference>
<keyword evidence="1" id="KW-0805">Transcription regulation</keyword>
<dbReference type="EMBL" id="JAAOIW010000003">
    <property type="protein sequence ID" value="NHN29831.1"/>
    <property type="molecule type" value="Genomic_DNA"/>
</dbReference>
<dbReference type="SUPFAM" id="SSF52172">
    <property type="entry name" value="CheY-like"/>
    <property type="match status" value="1"/>
</dbReference>
<keyword evidence="8" id="KW-1185">Reference proteome</keyword>
<dbReference type="InterPro" id="IPR001789">
    <property type="entry name" value="Sig_transdc_resp-reg_receiver"/>
</dbReference>
<evidence type="ECO:0000313" key="7">
    <source>
        <dbReference type="EMBL" id="NHN29831.1"/>
    </source>
</evidence>
<dbReference type="InterPro" id="IPR018060">
    <property type="entry name" value="HTH_AraC"/>
</dbReference>
<dbReference type="PROSITE" id="PS01124">
    <property type="entry name" value="HTH_ARAC_FAMILY_2"/>
    <property type="match status" value="1"/>
</dbReference>
<accession>A0ABX0J720</accession>
<dbReference type="RefSeq" id="WP_166148325.1">
    <property type="nucleotide sequence ID" value="NZ_JAAOIW010000003.1"/>
</dbReference>
<sequence>MKRILIIDDEQQIRAGVTAKVEQCGDEALVVCGEASHGAEALEWLETNFADICLTDIRMPVMDGLTMIPLLTQKYPWMQCIIISSYDDFQYAQRAIQLGVTDYILKPIERDALRQSLDNASLQIDQRRKDRAYHLMTKRIQQSQALVSRWKDLIVTRQFNKYPLLVTDTLSTMEEWCEGELYLLDALSCTWIQMVAAEVKLDQPGLRTIRDSELGFDSVVLPHDRTRFYYRLCAVLRLERGILDLLDTAQNGSVPENTKVVSSVKQYIDEHYAEKINLEELADLIPMSKSYLTVLFKQSTGLTIWNYLVEVRMSHAKLMLLDQQLKIYQIANRVGYENSEHFSKLFKEYFGVTPKGYRRMVELNVE</sequence>
<organism evidence="7 8">
    <name type="scientific">Paenibacillus agricola</name>
    <dbReference type="NCBI Taxonomy" id="2716264"/>
    <lineage>
        <taxon>Bacteria</taxon>
        <taxon>Bacillati</taxon>
        <taxon>Bacillota</taxon>
        <taxon>Bacilli</taxon>
        <taxon>Bacillales</taxon>
        <taxon>Paenibacillaceae</taxon>
        <taxon>Paenibacillus</taxon>
    </lineage>
</organism>
<keyword evidence="3" id="KW-0804">Transcription</keyword>
<dbReference type="SUPFAM" id="SSF46689">
    <property type="entry name" value="Homeodomain-like"/>
    <property type="match status" value="2"/>
</dbReference>
<evidence type="ECO:0000256" key="3">
    <source>
        <dbReference type="ARBA" id="ARBA00023163"/>
    </source>
</evidence>
<gene>
    <name evidence="7" type="ORF">G9U52_08290</name>
</gene>
<dbReference type="PROSITE" id="PS50110">
    <property type="entry name" value="RESPONSE_REGULATORY"/>
    <property type="match status" value="1"/>
</dbReference>
<proteinExistence type="predicted"/>
<dbReference type="PANTHER" id="PTHR43280:SF28">
    <property type="entry name" value="HTH-TYPE TRANSCRIPTIONAL ACTIVATOR RHAS"/>
    <property type="match status" value="1"/>
</dbReference>
<dbReference type="PRINTS" id="PR00032">
    <property type="entry name" value="HTHARAC"/>
</dbReference>